<feature type="compositionally biased region" description="Basic and acidic residues" evidence="1">
    <location>
        <begin position="418"/>
        <end position="427"/>
    </location>
</feature>
<feature type="compositionally biased region" description="Basic and acidic residues" evidence="1">
    <location>
        <begin position="62"/>
        <end position="77"/>
    </location>
</feature>
<protein>
    <submittedName>
        <fullName evidence="2">Uncharacterized protein</fullName>
    </submittedName>
</protein>
<feature type="compositionally biased region" description="Polar residues" evidence="1">
    <location>
        <begin position="100"/>
        <end position="110"/>
    </location>
</feature>
<feature type="compositionally biased region" description="Polar residues" evidence="1">
    <location>
        <begin position="199"/>
        <end position="230"/>
    </location>
</feature>
<name>F8P8V3_SERL9</name>
<feature type="compositionally biased region" description="Polar residues" evidence="1">
    <location>
        <begin position="129"/>
        <end position="156"/>
    </location>
</feature>
<feature type="compositionally biased region" description="Polar residues" evidence="1">
    <location>
        <begin position="342"/>
        <end position="352"/>
    </location>
</feature>
<dbReference type="EMBL" id="GL945440">
    <property type="protein sequence ID" value="EGO20859.1"/>
    <property type="molecule type" value="Genomic_DNA"/>
</dbReference>
<proteinExistence type="predicted"/>
<dbReference type="OrthoDB" id="2564465at2759"/>
<feature type="region of interest" description="Disordered" evidence="1">
    <location>
        <begin position="310"/>
        <end position="427"/>
    </location>
</feature>
<feature type="compositionally biased region" description="Basic and acidic residues" evidence="1">
    <location>
        <begin position="365"/>
        <end position="379"/>
    </location>
</feature>
<dbReference type="HOGENOM" id="CLU_037757_0_0_1"/>
<dbReference type="RefSeq" id="XP_007322825.1">
    <property type="nucleotide sequence ID" value="XM_007322763.1"/>
</dbReference>
<dbReference type="AlphaFoldDB" id="F8P8V3"/>
<evidence type="ECO:0000313" key="2">
    <source>
        <dbReference type="EMBL" id="EGO20859.1"/>
    </source>
</evidence>
<accession>F8P8V3</accession>
<dbReference type="Proteomes" id="UP000008064">
    <property type="component" value="Unassembled WGS sequence"/>
</dbReference>
<dbReference type="GeneID" id="18820974"/>
<sequence>MGSTLSDISSQNALTAAVVAGVLVFGYLSYSPKSPAAQPTAVTATPAGKGKKKKKQVALTKSPEHSDNMGKMQDKSSKNSLVVEPAVVATPASIPGEFTETGTVAEQPTPKSKKGKKKKSKGVRGESSAGKNVSSQPDHSDDASGTSTDLNSLPTSKQKRPSPPAAAPIPQLKSSPSFDTDSSWTRVESHPRPTKRSSQDASNQLGVSTEFASSDAGVTSSATGNSSPVTERTDDSASAIVDADAPGSTGVNRRTLAERLLPKPRKTGVADMLEEPDYPGVARIMRVQPRPGEKPATGFSWADYEDVHVDDGSAGLHDADGEDEAEWGVVKSKSRSKPNRAEATSVSSTQKAPDTMTKRQRQNANKREAEKAAKSEVESQRLATLAKHKRDLERERIMEQYSRKGGAKTLGGGMQATVDERGKLVWE</sequence>
<dbReference type="KEGG" id="sla:SERLADRAFT_477344"/>
<feature type="compositionally biased region" description="Low complexity" evidence="1">
    <location>
        <begin position="35"/>
        <end position="48"/>
    </location>
</feature>
<feature type="compositionally biased region" description="Polar residues" evidence="1">
    <location>
        <begin position="172"/>
        <end position="186"/>
    </location>
</feature>
<reference evidence="2" key="1">
    <citation type="submission" date="2011-04" db="EMBL/GenBank/DDBJ databases">
        <title>Evolution of plant cell wall degrading machinery underlies the functional diversity of forest fungi.</title>
        <authorList>
            <consortium name="US DOE Joint Genome Institute (JGI-PGF)"/>
            <person name="Eastwood D.C."/>
            <person name="Floudas D."/>
            <person name="Binder M."/>
            <person name="Majcherczyk A."/>
            <person name="Schneider P."/>
            <person name="Aerts A."/>
            <person name="Asiegbu F.O."/>
            <person name="Baker S.E."/>
            <person name="Barry K."/>
            <person name="Bendiksby M."/>
            <person name="Blumentritt M."/>
            <person name="Coutinho P.M."/>
            <person name="Cullen D."/>
            <person name="Cullen D."/>
            <person name="Gathman A."/>
            <person name="Goodell B."/>
            <person name="Henrissat B."/>
            <person name="Ihrmark K."/>
            <person name="Kauserud H."/>
            <person name="Kohler A."/>
            <person name="LaButti K."/>
            <person name="Lapidus A."/>
            <person name="Lavin J.L."/>
            <person name="Lee Y.-H."/>
            <person name="Lindquist E."/>
            <person name="Lilly W."/>
            <person name="Lucas S."/>
            <person name="Morin E."/>
            <person name="Murat C."/>
            <person name="Oguiza J.A."/>
            <person name="Park J."/>
            <person name="Pisabarro A.G."/>
            <person name="Riley R."/>
            <person name="Rosling A."/>
            <person name="Salamov A."/>
            <person name="Schmidt O."/>
            <person name="Schmutz J."/>
            <person name="Skrede I."/>
            <person name="Stenlid J."/>
            <person name="Wiebenga A."/>
            <person name="Xie X."/>
            <person name="Kues U."/>
            <person name="Hibbett D.S."/>
            <person name="Hoffmeister D."/>
            <person name="Hogberg N."/>
            <person name="Martin F."/>
            <person name="Grigoriev I.V."/>
            <person name="Watkinson S.C."/>
        </authorList>
    </citation>
    <scope>NUCLEOTIDE SEQUENCE</scope>
    <source>
        <strain evidence="2">S7.9</strain>
    </source>
</reference>
<evidence type="ECO:0000256" key="1">
    <source>
        <dbReference type="SAM" id="MobiDB-lite"/>
    </source>
</evidence>
<feature type="region of interest" description="Disordered" evidence="1">
    <location>
        <begin position="31"/>
        <end position="274"/>
    </location>
</feature>
<feature type="compositionally biased region" description="Basic residues" evidence="1">
    <location>
        <begin position="111"/>
        <end position="122"/>
    </location>
</feature>
<gene>
    <name evidence="2" type="ORF">SERLADRAFT_477344</name>
</gene>
<feature type="compositionally biased region" description="Basic and acidic residues" evidence="1">
    <location>
        <begin position="390"/>
        <end position="402"/>
    </location>
</feature>
<feature type="compositionally biased region" description="Low complexity" evidence="1">
    <location>
        <begin position="236"/>
        <end position="245"/>
    </location>
</feature>
<organism>
    <name type="scientific">Serpula lacrymans var. lacrymans (strain S7.9)</name>
    <name type="common">Dry rot fungus</name>
    <dbReference type="NCBI Taxonomy" id="578457"/>
    <lineage>
        <taxon>Eukaryota</taxon>
        <taxon>Fungi</taxon>
        <taxon>Dikarya</taxon>
        <taxon>Basidiomycota</taxon>
        <taxon>Agaricomycotina</taxon>
        <taxon>Agaricomycetes</taxon>
        <taxon>Agaricomycetidae</taxon>
        <taxon>Boletales</taxon>
        <taxon>Coniophorineae</taxon>
        <taxon>Serpulaceae</taxon>
        <taxon>Serpula</taxon>
    </lineage>
</organism>